<keyword evidence="1" id="KW-0812">Transmembrane</keyword>
<dbReference type="Proteomes" id="UP000230505">
    <property type="component" value="Unassembled WGS sequence"/>
</dbReference>
<evidence type="ECO:0000313" key="2">
    <source>
        <dbReference type="EMBL" id="PIX02986.1"/>
    </source>
</evidence>
<keyword evidence="1" id="KW-0472">Membrane</keyword>
<keyword evidence="1" id="KW-1133">Transmembrane helix</keyword>
<dbReference type="AlphaFoldDB" id="A0A2M7IY05"/>
<proteinExistence type="predicted"/>
<dbReference type="EMBL" id="PFHV01000074">
    <property type="protein sequence ID" value="PIX02986.1"/>
    <property type="molecule type" value="Genomic_DNA"/>
</dbReference>
<gene>
    <name evidence="2" type="ORF">COZ78_02780</name>
</gene>
<organism evidence="2 3">
    <name type="scientific">bacterium (Candidatus Gribaldobacteria) CG_4_8_14_3_um_filter_42_11</name>
    <dbReference type="NCBI Taxonomy" id="2014267"/>
    <lineage>
        <taxon>Bacteria</taxon>
        <taxon>Candidatus Gribaldobacteria</taxon>
    </lineage>
</organism>
<evidence type="ECO:0000313" key="3">
    <source>
        <dbReference type="Proteomes" id="UP000230505"/>
    </source>
</evidence>
<feature type="transmembrane region" description="Helical" evidence="1">
    <location>
        <begin position="17"/>
        <end position="35"/>
    </location>
</feature>
<sequence>MSIIDKIKKQEPTRRRAIVLAILAVLALPLLWVVFNNFQARANILRQNQEAGLNNLSLPE</sequence>
<accession>A0A2M7IY05</accession>
<feature type="non-terminal residue" evidence="2">
    <location>
        <position position="60"/>
    </location>
</feature>
<name>A0A2M7IY05_9BACT</name>
<evidence type="ECO:0000256" key="1">
    <source>
        <dbReference type="SAM" id="Phobius"/>
    </source>
</evidence>
<protein>
    <submittedName>
        <fullName evidence="2">Uncharacterized protein</fullName>
    </submittedName>
</protein>
<comment type="caution">
    <text evidence="2">The sequence shown here is derived from an EMBL/GenBank/DDBJ whole genome shotgun (WGS) entry which is preliminary data.</text>
</comment>
<reference evidence="3" key="1">
    <citation type="submission" date="2017-09" db="EMBL/GenBank/DDBJ databases">
        <title>Depth-based differentiation of microbial function through sediment-hosted aquifers and enrichment of novel symbionts in the deep terrestrial subsurface.</title>
        <authorList>
            <person name="Probst A.J."/>
            <person name="Ladd B."/>
            <person name="Jarett J.K."/>
            <person name="Geller-Mcgrath D.E."/>
            <person name="Sieber C.M.K."/>
            <person name="Emerson J.B."/>
            <person name="Anantharaman K."/>
            <person name="Thomas B.C."/>
            <person name="Malmstrom R."/>
            <person name="Stieglmeier M."/>
            <person name="Klingl A."/>
            <person name="Woyke T."/>
            <person name="Ryan C.M."/>
            <person name="Banfield J.F."/>
        </authorList>
    </citation>
    <scope>NUCLEOTIDE SEQUENCE [LARGE SCALE GENOMIC DNA]</scope>
</reference>